<feature type="transmembrane region" description="Helical" evidence="1">
    <location>
        <begin position="20"/>
        <end position="42"/>
    </location>
</feature>
<comment type="caution">
    <text evidence="3">The sequence shown here is derived from an EMBL/GenBank/DDBJ whole genome shotgun (WGS) entry which is preliminary data.</text>
</comment>
<accession>A0A7Y0UIB1</accession>
<dbReference type="PANTHER" id="PTHR10587">
    <property type="entry name" value="GLYCOSYL TRANSFERASE-RELATED"/>
    <property type="match status" value="1"/>
</dbReference>
<dbReference type="InterPro" id="IPR050248">
    <property type="entry name" value="Polysacc_deacetylase_ArnD"/>
</dbReference>
<organism evidence="3 4">
    <name type="scientific">Mobiluncus curtisii</name>
    <dbReference type="NCBI Taxonomy" id="2051"/>
    <lineage>
        <taxon>Bacteria</taxon>
        <taxon>Bacillati</taxon>
        <taxon>Actinomycetota</taxon>
        <taxon>Actinomycetes</taxon>
        <taxon>Actinomycetales</taxon>
        <taxon>Actinomycetaceae</taxon>
        <taxon>Mobiluncus</taxon>
    </lineage>
</organism>
<dbReference type="InterPro" id="IPR011330">
    <property type="entry name" value="Glyco_hydro/deAcase_b/a-brl"/>
</dbReference>
<dbReference type="GO" id="GO:0016810">
    <property type="term" value="F:hydrolase activity, acting on carbon-nitrogen (but not peptide) bonds"/>
    <property type="evidence" value="ECO:0007669"/>
    <property type="project" value="InterPro"/>
</dbReference>
<feature type="domain" description="NodB homology" evidence="2">
    <location>
        <begin position="218"/>
        <end position="407"/>
    </location>
</feature>
<keyword evidence="1" id="KW-1133">Transmembrane helix</keyword>
<reference evidence="3 4" key="1">
    <citation type="submission" date="2020-04" db="EMBL/GenBank/DDBJ databases">
        <title>Antimicrobial susceptibility and clonality of vaginal-derived multi-drug resistant Mobiluncus isolates in China.</title>
        <authorList>
            <person name="Zhang X."/>
        </authorList>
    </citation>
    <scope>NUCLEOTIDE SEQUENCE [LARGE SCALE GENOMIC DNA]</scope>
    <source>
        <strain evidence="3 4">19</strain>
    </source>
</reference>
<gene>
    <name evidence="3" type="ORF">HHJ67_07400</name>
</gene>
<dbReference type="PANTHER" id="PTHR10587:SF125">
    <property type="entry name" value="POLYSACCHARIDE DEACETYLASE YHEN-RELATED"/>
    <property type="match status" value="1"/>
</dbReference>
<dbReference type="AlphaFoldDB" id="A0A7Y0UIB1"/>
<dbReference type="Gene3D" id="3.20.20.370">
    <property type="entry name" value="Glycoside hydrolase/deacetylase"/>
    <property type="match status" value="1"/>
</dbReference>
<dbReference type="Gene3D" id="2.60.40.10">
    <property type="entry name" value="Immunoglobulins"/>
    <property type="match status" value="2"/>
</dbReference>
<dbReference type="PROSITE" id="PS51677">
    <property type="entry name" value="NODB"/>
    <property type="match status" value="1"/>
</dbReference>
<dbReference type="Proteomes" id="UP000553981">
    <property type="component" value="Unassembled WGS sequence"/>
</dbReference>
<keyword evidence="1" id="KW-0812">Transmembrane</keyword>
<dbReference type="InterPro" id="IPR032179">
    <property type="entry name" value="Cry22Aa_Ig-like"/>
</dbReference>
<dbReference type="InterPro" id="IPR002509">
    <property type="entry name" value="NODB_dom"/>
</dbReference>
<dbReference type="Pfam" id="PF01522">
    <property type="entry name" value="Polysacc_deac_1"/>
    <property type="match status" value="1"/>
</dbReference>
<dbReference type="EMBL" id="JABCUI010000003">
    <property type="protein sequence ID" value="NMW87575.1"/>
    <property type="molecule type" value="Genomic_DNA"/>
</dbReference>
<dbReference type="CDD" id="cd10944">
    <property type="entry name" value="CE4_SmPgdA_like"/>
    <property type="match status" value="1"/>
</dbReference>
<proteinExistence type="predicted"/>
<evidence type="ECO:0000313" key="3">
    <source>
        <dbReference type="EMBL" id="NMW87575.1"/>
    </source>
</evidence>
<dbReference type="Pfam" id="PF16403">
    <property type="entry name" value="Bact_surface_Ig-like"/>
    <property type="match status" value="2"/>
</dbReference>
<dbReference type="GO" id="GO:0005975">
    <property type="term" value="P:carbohydrate metabolic process"/>
    <property type="evidence" value="ECO:0007669"/>
    <property type="project" value="InterPro"/>
</dbReference>
<evidence type="ECO:0000256" key="1">
    <source>
        <dbReference type="SAM" id="Phobius"/>
    </source>
</evidence>
<dbReference type="SUPFAM" id="SSF88713">
    <property type="entry name" value="Glycoside hydrolase/deacetylase"/>
    <property type="match status" value="1"/>
</dbReference>
<keyword evidence="1" id="KW-0472">Membrane</keyword>
<dbReference type="InterPro" id="IPR013783">
    <property type="entry name" value="Ig-like_fold"/>
</dbReference>
<name>A0A7Y0UIB1_9ACTO</name>
<evidence type="ECO:0000313" key="4">
    <source>
        <dbReference type="Proteomes" id="UP000553981"/>
    </source>
</evidence>
<evidence type="ECO:0000259" key="2">
    <source>
        <dbReference type="PROSITE" id="PS51677"/>
    </source>
</evidence>
<sequence length="422" mass="45531">MFFGKVLLVRGSLVSKKSKIWIASILAVISVAAAVGGITMYLTNKWIVVIALKGDSTSTVEYGDTWKDPGATAYGTGTLFTFTHDDLKLHRTGKVDTSKIGTYEITYAAKYRGTEGKKTRKVIVRDSQPPVITIDGGEQIKLPYGISWQDSYSATDNADGDLTAKVQVGGQVNVNAAGSYTLHYQVSDSSGNLGTATRQVTVMQPVAPNADPATGLDKVIYLTFDDGPGPATAHLLDILADKGVKATFFVTNMMGHSDLIGRAYREGHAIGIHTYTHQYSQIYSSEAAYWADFDRVAQLIRDQTGQDTKIMRFPGGSSNTVSRSYTPGIMSRLTKLMGVKGYTYFDWNVDSGDASGHTNSASVFQKITAGVPGKSVSVVLCHDTHSTTVDAMPQVIDWGKQNGYTFLPLAPGSYPAHHRVAN</sequence>
<protein>
    <submittedName>
        <fullName evidence="3">DUF5011 domain-containing protein</fullName>
    </submittedName>
</protein>